<dbReference type="AlphaFoldDB" id="A0A0D3A0S0"/>
<dbReference type="Gramene" id="Bo19923s010.1">
    <property type="protein sequence ID" value="Bo19923s010.1"/>
    <property type="gene ID" value="Bo19923s010"/>
</dbReference>
<evidence type="ECO:0000313" key="2">
    <source>
        <dbReference type="Proteomes" id="UP000032141"/>
    </source>
</evidence>
<sequence>MQGYKSKATSKVIAAVYKSKFGQPGKGPVASELQRLVPEDLRVTASYMKCYRAKEKAIIDIRGSEEE</sequence>
<reference evidence="1" key="2">
    <citation type="submission" date="2015-06" db="UniProtKB">
        <authorList>
            <consortium name="EnsemblPlants"/>
        </authorList>
    </citation>
    <scope>IDENTIFICATION</scope>
</reference>
<protein>
    <submittedName>
        <fullName evidence="1">Uncharacterized protein</fullName>
    </submittedName>
</protein>
<organism evidence="1 2">
    <name type="scientific">Brassica oleracea var. oleracea</name>
    <dbReference type="NCBI Taxonomy" id="109376"/>
    <lineage>
        <taxon>Eukaryota</taxon>
        <taxon>Viridiplantae</taxon>
        <taxon>Streptophyta</taxon>
        <taxon>Embryophyta</taxon>
        <taxon>Tracheophyta</taxon>
        <taxon>Spermatophyta</taxon>
        <taxon>Magnoliopsida</taxon>
        <taxon>eudicotyledons</taxon>
        <taxon>Gunneridae</taxon>
        <taxon>Pentapetalae</taxon>
        <taxon>rosids</taxon>
        <taxon>malvids</taxon>
        <taxon>Brassicales</taxon>
        <taxon>Brassicaceae</taxon>
        <taxon>Brassiceae</taxon>
        <taxon>Brassica</taxon>
    </lineage>
</organism>
<proteinExistence type="predicted"/>
<accession>A0A0D3A0S0</accession>
<dbReference type="EnsemblPlants" id="Bo19923s010.1">
    <property type="protein sequence ID" value="Bo19923s010.1"/>
    <property type="gene ID" value="Bo19923s010"/>
</dbReference>
<reference evidence="1" key="1">
    <citation type="journal article" date="2014" name="Genome Biol.">
        <title>Transcriptome and methylome profiling reveals relics of genome dominance in the mesopolyploid Brassica oleracea.</title>
        <authorList>
            <person name="Parkin I.A."/>
            <person name="Koh C."/>
            <person name="Tang H."/>
            <person name="Robinson S.J."/>
            <person name="Kagale S."/>
            <person name="Clarke W.E."/>
            <person name="Town C.D."/>
            <person name="Nixon J."/>
            <person name="Krishnakumar V."/>
            <person name="Bidwell S.L."/>
            <person name="Denoeud F."/>
            <person name="Belcram H."/>
            <person name="Links M.G."/>
            <person name="Just J."/>
            <person name="Clarke C."/>
            <person name="Bender T."/>
            <person name="Huebert T."/>
            <person name="Mason A.S."/>
            <person name="Pires J.C."/>
            <person name="Barker G."/>
            <person name="Moore J."/>
            <person name="Walley P.G."/>
            <person name="Manoli S."/>
            <person name="Batley J."/>
            <person name="Edwards D."/>
            <person name="Nelson M.N."/>
            <person name="Wang X."/>
            <person name="Paterson A.H."/>
            <person name="King G."/>
            <person name="Bancroft I."/>
            <person name="Chalhoub B."/>
            <person name="Sharpe A.G."/>
        </authorList>
    </citation>
    <scope>NUCLEOTIDE SEQUENCE [LARGE SCALE GENOMIC DNA]</scope>
    <source>
        <strain evidence="1">cv. TO1000</strain>
    </source>
</reference>
<dbReference type="HOGENOM" id="CLU_2820066_0_0_1"/>
<keyword evidence="2" id="KW-1185">Reference proteome</keyword>
<dbReference type="Proteomes" id="UP000032141">
    <property type="component" value="Unassembled WGS sequence"/>
</dbReference>
<evidence type="ECO:0000313" key="1">
    <source>
        <dbReference type="EnsemblPlants" id="Bo19923s010.1"/>
    </source>
</evidence>
<name>A0A0D3A0S0_BRAOL</name>